<reference evidence="3" key="1">
    <citation type="submission" date="2017-09" db="EMBL/GenBank/DDBJ databases">
        <title>Depth-based differentiation of microbial function through sediment-hosted aquifers and enrichment of novel symbionts in the deep terrestrial subsurface.</title>
        <authorList>
            <person name="Probst A.J."/>
            <person name="Ladd B."/>
            <person name="Jarett J.K."/>
            <person name="Geller-Mcgrath D.E."/>
            <person name="Sieber C.M.K."/>
            <person name="Emerson J.B."/>
            <person name="Anantharaman K."/>
            <person name="Thomas B.C."/>
            <person name="Malmstrom R."/>
            <person name="Stieglmeier M."/>
            <person name="Klingl A."/>
            <person name="Woyke T."/>
            <person name="Ryan C.M."/>
            <person name="Banfield J.F."/>
        </authorList>
    </citation>
    <scope>NUCLEOTIDE SEQUENCE [LARGE SCALE GENOMIC DNA]</scope>
</reference>
<dbReference type="EMBL" id="PFBI01000006">
    <property type="protein sequence ID" value="PIR84640.1"/>
    <property type="molecule type" value="Genomic_DNA"/>
</dbReference>
<feature type="transmembrane region" description="Helical" evidence="1">
    <location>
        <begin position="20"/>
        <end position="40"/>
    </location>
</feature>
<evidence type="ECO:0000313" key="3">
    <source>
        <dbReference type="Proteomes" id="UP000229344"/>
    </source>
</evidence>
<organism evidence="2 3">
    <name type="scientific">Candidatus Kaiserbacteria bacterium CG10_big_fil_rev_8_21_14_0_10_47_16</name>
    <dbReference type="NCBI Taxonomy" id="1974608"/>
    <lineage>
        <taxon>Bacteria</taxon>
        <taxon>Candidatus Kaiseribacteriota</taxon>
    </lineage>
</organism>
<keyword evidence="1" id="KW-1133">Transmembrane helix</keyword>
<dbReference type="InterPro" id="IPR011042">
    <property type="entry name" value="6-blade_b-propeller_TolB-like"/>
</dbReference>
<accession>A0A2H0UE59</accession>
<comment type="caution">
    <text evidence="2">The sequence shown here is derived from an EMBL/GenBank/DDBJ whole genome shotgun (WGS) entry which is preliminary data.</text>
</comment>
<dbReference type="Gene3D" id="2.120.10.30">
    <property type="entry name" value="TolB, C-terminal domain"/>
    <property type="match status" value="1"/>
</dbReference>
<dbReference type="SUPFAM" id="SSF69304">
    <property type="entry name" value="Tricorn protease N-terminal domain"/>
    <property type="match status" value="1"/>
</dbReference>
<dbReference type="Proteomes" id="UP000229344">
    <property type="component" value="Unassembled WGS sequence"/>
</dbReference>
<proteinExistence type="predicted"/>
<evidence type="ECO:0008006" key="4">
    <source>
        <dbReference type="Google" id="ProtNLM"/>
    </source>
</evidence>
<protein>
    <recommendedName>
        <fullName evidence="4">Dipeptidylpeptidase IV N-terminal domain-containing protein</fullName>
    </recommendedName>
</protein>
<evidence type="ECO:0000313" key="2">
    <source>
        <dbReference type="EMBL" id="PIR84640.1"/>
    </source>
</evidence>
<keyword evidence="1" id="KW-0812">Transmembrane</keyword>
<dbReference type="AlphaFoldDB" id="A0A2H0UE59"/>
<keyword evidence="1" id="KW-0472">Membrane</keyword>
<evidence type="ECO:0000256" key="1">
    <source>
        <dbReference type="SAM" id="Phobius"/>
    </source>
</evidence>
<gene>
    <name evidence="2" type="ORF">COU16_03650</name>
</gene>
<name>A0A2H0UE59_9BACT</name>
<sequence>MDTTLYTQPEGYGASKSTKASIPTAFVIITVIVGAVWHVYQQGGLQFLPLDRNTAHIESEGNLLPGDIMFFTKTPLEYPDGTQTYGVALHSSDGVVSDVVPITPELPMTDVSSSPRGDMLAVVYNGFGREPSRIEIITIDGRDRQVVAEADDVFFSTPVWSGDGESILYARNTLDHSLPREDVVAHPSKRELVRLSLRDSATATIGEGIPIGLSYDGTQSLLVNSSDELVMTNADGTQKVLAPLGSFEYFESSLSQDGRTVVVVVDDRVQIMTLNWKLNTVEFQTAFNDVVMSSVFDQGGTPLLLFPNGTLRTYALTDLGWIPVEKYTVRAQFQDGAVKLLRWNNTMSL</sequence>